<keyword evidence="9 11" id="KW-0472">Membrane</keyword>
<dbReference type="GO" id="GO:0015031">
    <property type="term" value="P:protein transport"/>
    <property type="evidence" value="ECO:0007669"/>
    <property type="project" value="UniProtKB-KW"/>
</dbReference>
<evidence type="ECO:0000313" key="14">
    <source>
        <dbReference type="Proteomes" id="UP000593910"/>
    </source>
</evidence>
<dbReference type="InterPro" id="IPR037682">
    <property type="entry name" value="TonB_C"/>
</dbReference>
<dbReference type="Proteomes" id="UP000593910">
    <property type="component" value="Chromosome"/>
</dbReference>
<evidence type="ECO:0000313" key="13">
    <source>
        <dbReference type="EMBL" id="QOP41999.1"/>
    </source>
</evidence>
<dbReference type="KEGG" id="smax:FJR03_09720"/>
<dbReference type="EMBL" id="CP041165">
    <property type="protein sequence ID" value="QOP41999.1"/>
    <property type="molecule type" value="Genomic_DNA"/>
</dbReference>
<dbReference type="GO" id="GO:0031992">
    <property type="term" value="F:energy transducer activity"/>
    <property type="evidence" value="ECO:0007669"/>
    <property type="project" value="InterPro"/>
</dbReference>
<evidence type="ECO:0000256" key="1">
    <source>
        <dbReference type="ARBA" id="ARBA00004383"/>
    </source>
</evidence>
<evidence type="ECO:0000256" key="11">
    <source>
        <dbReference type="SAM" id="Phobius"/>
    </source>
</evidence>
<dbReference type="InterPro" id="IPR051045">
    <property type="entry name" value="TonB-dependent_transducer"/>
</dbReference>
<dbReference type="PROSITE" id="PS52015">
    <property type="entry name" value="TONB_CTD"/>
    <property type="match status" value="1"/>
</dbReference>
<keyword evidence="14" id="KW-1185">Reference proteome</keyword>
<dbReference type="GO" id="GO:0055085">
    <property type="term" value="P:transmembrane transport"/>
    <property type="evidence" value="ECO:0007669"/>
    <property type="project" value="InterPro"/>
</dbReference>
<feature type="domain" description="TonB C-terminal" evidence="12">
    <location>
        <begin position="123"/>
        <end position="211"/>
    </location>
</feature>
<feature type="compositionally biased region" description="Basic residues" evidence="10">
    <location>
        <begin position="61"/>
        <end position="75"/>
    </location>
</feature>
<evidence type="ECO:0000259" key="12">
    <source>
        <dbReference type="PROSITE" id="PS52015"/>
    </source>
</evidence>
<keyword evidence="5" id="KW-0997">Cell inner membrane</keyword>
<name>A0A7M1AX15_9BACT</name>
<dbReference type="NCBIfam" id="TIGR01352">
    <property type="entry name" value="tonB_Cterm"/>
    <property type="match status" value="1"/>
</dbReference>
<dbReference type="InterPro" id="IPR003538">
    <property type="entry name" value="TonB"/>
</dbReference>
<evidence type="ECO:0000256" key="8">
    <source>
        <dbReference type="ARBA" id="ARBA00022989"/>
    </source>
</evidence>
<evidence type="ECO:0000256" key="4">
    <source>
        <dbReference type="ARBA" id="ARBA00022475"/>
    </source>
</evidence>
<evidence type="ECO:0000256" key="7">
    <source>
        <dbReference type="ARBA" id="ARBA00022927"/>
    </source>
</evidence>
<dbReference type="GO" id="GO:0030288">
    <property type="term" value="C:outer membrane-bounded periplasmic space"/>
    <property type="evidence" value="ECO:0007669"/>
    <property type="project" value="InterPro"/>
</dbReference>
<organism evidence="13 14">
    <name type="scientific">Sulfurimonas marina</name>
    <dbReference type="NCBI Taxonomy" id="2590551"/>
    <lineage>
        <taxon>Bacteria</taxon>
        <taxon>Pseudomonadati</taxon>
        <taxon>Campylobacterota</taxon>
        <taxon>Epsilonproteobacteria</taxon>
        <taxon>Campylobacterales</taxon>
        <taxon>Sulfurimonadaceae</taxon>
        <taxon>Sulfurimonas</taxon>
    </lineage>
</organism>
<sequence>MSKKFYSTKGNSASAFFFMLLGGALMIVLVVSFNKSVKEKEPVVKKEFRQIHAAKTQKQVTKPKPKPKPKPKKAQPKAPLPNMNSLLGGVSMDIPEFVNQESFADATELLKDINDDAIMNENTVDVKPKVVSRPPLEYPREALQNGIKGYVIVNILVGKDGSVEIAKILDSKPSGVFDSAALNAVNGWRFSPAKYKLKPVKIWVKQKISFK</sequence>
<evidence type="ECO:0000256" key="5">
    <source>
        <dbReference type="ARBA" id="ARBA00022519"/>
    </source>
</evidence>
<dbReference type="Gene3D" id="3.30.1150.10">
    <property type="match status" value="1"/>
</dbReference>
<accession>A0A7M1AX15</accession>
<dbReference type="Pfam" id="PF03544">
    <property type="entry name" value="TonB_C"/>
    <property type="match status" value="1"/>
</dbReference>
<keyword evidence="4" id="KW-1003">Cell membrane</keyword>
<proteinExistence type="inferred from homology"/>
<dbReference type="PRINTS" id="PR01374">
    <property type="entry name" value="TONBPROTEIN"/>
</dbReference>
<protein>
    <submittedName>
        <fullName evidence="13">Energy transducer TonB</fullName>
    </submittedName>
</protein>
<gene>
    <name evidence="13" type="ORF">FJR03_09720</name>
</gene>
<evidence type="ECO:0000256" key="6">
    <source>
        <dbReference type="ARBA" id="ARBA00022692"/>
    </source>
</evidence>
<evidence type="ECO:0000256" key="10">
    <source>
        <dbReference type="SAM" id="MobiDB-lite"/>
    </source>
</evidence>
<dbReference type="GO" id="GO:0098797">
    <property type="term" value="C:plasma membrane protein complex"/>
    <property type="evidence" value="ECO:0007669"/>
    <property type="project" value="TreeGrafter"/>
</dbReference>
<keyword evidence="8 11" id="KW-1133">Transmembrane helix</keyword>
<dbReference type="PANTHER" id="PTHR33446">
    <property type="entry name" value="PROTEIN TONB-RELATED"/>
    <property type="match status" value="1"/>
</dbReference>
<comment type="subcellular location">
    <subcellularLocation>
        <location evidence="1">Cell inner membrane</location>
        <topology evidence="1">Single-pass membrane protein</topology>
        <orientation evidence="1">Periplasmic side</orientation>
    </subcellularLocation>
</comment>
<dbReference type="AlphaFoldDB" id="A0A7M1AX15"/>
<feature type="transmembrane region" description="Helical" evidence="11">
    <location>
        <begin position="12"/>
        <end position="33"/>
    </location>
</feature>
<evidence type="ECO:0000256" key="3">
    <source>
        <dbReference type="ARBA" id="ARBA00022448"/>
    </source>
</evidence>
<dbReference type="RefSeq" id="WP_193113319.1">
    <property type="nucleotide sequence ID" value="NZ_CP041165.1"/>
</dbReference>
<keyword evidence="6 11" id="KW-0812">Transmembrane</keyword>
<feature type="region of interest" description="Disordered" evidence="10">
    <location>
        <begin position="52"/>
        <end position="82"/>
    </location>
</feature>
<keyword evidence="7" id="KW-0653">Protein transport</keyword>
<comment type="similarity">
    <text evidence="2">Belongs to the TonB family.</text>
</comment>
<evidence type="ECO:0000256" key="2">
    <source>
        <dbReference type="ARBA" id="ARBA00006555"/>
    </source>
</evidence>
<evidence type="ECO:0000256" key="9">
    <source>
        <dbReference type="ARBA" id="ARBA00023136"/>
    </source>
</evidence>
<dbReference type="PANTHER" id="PTHR33446:SF2">
    <property type="entry name" value="PROTEIN TONB"/>
    <property type="match status" value="1"/>
</dbReference>
<dbReference type="InterPro" id="IPR006260">
    <property type="entry name" value="TonB/TolA_C"/>
</dbReference>
<reference evidence="13 14" key="1">
    <citation type="submission" date="2019-06" db="EMBL/GenBank/DDBJ databases">
        <title>Sulfurimonas gotlandica sp. nov., a chemoautotrophic and psychrotolerant epsilonproteobacterium isolated from a pelagic redoxcline, and an emended description of the genus Sulfurimonas.</title>
        <authorList>
            <person name="Wang S."/>
            <person name="Jiang L."/>
            <person name="Shao Z."/>
        </authorList>
    </citation>
    <scope>NUCLEOTIDE SEQUENCE [LARGE SCALE GENOMIC DNA]</scope>
    <source>
        <strain evidence="13 14">B2</strain>
    </source>
</reference>
<dbReference type="GO" id="GO:0015891">
    <property type="term" value="P:siderophore transport"/>
    <property type="evidence" value="ECO:0007669"/>
    <property type="project" value="InterPro"/>
</dbReference>
<dbReference type="SUPFAM" id="SSF74653">
    <property type="entry name" value="TolA/TonB C-terminal domain"/>
    <property type="match status" value="1"/>
</dbReference>
<keyword evidence="3" id="KW-0813">Transport</keyword>